<organism evidence="12 13">
    <name type="scientific">Oryctes borbonicus</name>
    <dbReference type="NCBI Taxonomy" id="1629725"/>
    <lineage>
        <taxon>Eukaryota</taxon>
        <taxon>Metazoa</taxon>
        <taxon>Ecdysozoa</taxon>
        <taxon>Arthropoda</taxon>
        <taxon>Hexapoda</taxon>
        <taxon>Insecta</taxon>
        <taxon>Pterygota</taxon>
        <taxon>Neoptera</taxon>
        <taxon>Endopterygota</taxon>
        <taxon>Coleoptera</taxon>
        <taxon>Polyphaga</taxon>
        <taxon>Scarabaeiformia</taxon>
        <taxon>Scarabaeidae</taxon>
        <taxon>Dynastinae</taxon>
        <taxon>Oryctes</taxon>
    </lineage>
</organism>
<comment type="catalytic activity">
    <reaction evidence="8">
        <text>L-threonyl-[protein] + ATP = O-phospho-L-threonyl-[protein] + ADP + H(+)</text>
        <dbReference type="Rhea" id="RHEA:46608"/>
        <dbReference type="Rhea" id="RHEA-COMP:11060"/>
        <dbReference type="Rhea" id="RHEA-COMP:11605"/>
        <dbReference type="ChEBI" id="CHEBI:15378"/>
        <dbReference type="ChEBI" id="CHEBI:30013"/>
        <dbReference type="ChEBI" id="CHEBI:30616"/>
        <dbReference type="ChEBI" id="CHEBI:61977"/>
        <dbReference type="ChEBI" id="CHEBI:456216"/>
        <dbReference type="EC" id="2.7.11.1"/>
    </reaction>
</comment>
<dbReference type="PANTHER" id="PTHR47989:SF47">
    <property type="entry name" value="SERINE_THREONINE-PROTEIN KINASE PBL28-RELATED"/>
    <property type="match status" value="1"/>
</dbReference>
<dbReference type="InterPro" id="IPR008271">
    <property type="entry name" value="Ser/Thr_kinase_AS"/>
</dbReference>
<dbReference type="InterPro" id="IPR011009">
    <property type="entry name" value="Kinase-like_dom_sf"/>
</dbReference>
<dbReference type="EMBL" id="LJIG01022570">
    <property type="protein sequence ID" value="KRT79876.1"/>
    <property type="molecule type" value="Genomic_DNA"/>
</dbReference>
<evidence type="ECO:0000256" key="4">
    <source>
        <dbReference type="ARBA" id="ARBA00022679"/>
    </source>
</evidence>
<dbReference type="PROSITE" id="PS50011">
    <property type="entry name" value="PROTEIN_KINASE_DOM"/>
    <property type="match status" value="1"/>
</dbReference>
<dbReference type="InterPro" id="IPR029397">
    <property type="entry name" value="Tube_Death"/>
</dbReference>
<evidence type="ECO:0000313" key="12">
    <source>
        <dbReference type="EMBL" id="KRT79876.1"/>
    </source>
</evidence>
<feature type="non-terminal residue" evidence="12">
    <location>
        <position position="603"/>
    </location>
</feature>
<keyword evidence="3" id="KW-0723">Serine/threonine-protein kinase</keyword>
<evidence type="ECO:0000256" key="10">
    <source>
        <dbReference type="PROSITE-ProRule" id="PRU10141"/>
    </source>
</evidence>
<proteinExistence type="inferred from homology"/>
<dbReference type="AlphaFoldDB" id="A0A0T6AY04"/>
<dbReference type="Gene3D" id="1.10.510.10">
    <property type="entry name" value="Transferase(Phosphotransferase) domain 1"/>
    <property type="match status" value="1"/>
</dbReference>
<dbReference type="SUPFAM" id="SSF56112">
    <property type="entry name" value="Protein kinase-like (PK-like)"/>
    <property type="match status" value="1"/>
</dbReference>
<evidence type="ECO:0000256" key="6">
    <source>
        <dbReference type="ARBA" id="ARBA00022777"/>
    </source>
</evidence>
<comment type="caution">
    <text evidence="12">The sequence shown here is derived from an EMBL/GenBank/DDBJ whole genome shotgun (WGS) entry which is preliminary data.</text>
</comment>
<evidence type="ECO:0000256" key="5">
    <source>
        <dbReference type="ARBA" id="ARBA00022741"/>
    </source>
</evidence>
<sequence length="603" mass="67824">MNLSDATEIRKLAPTYASELAGLLHGNWKTFMSLIPEHLEKENYKCRIGNGSQKYNSDHIRIIEQASQRSNRLPSDILFEEWGSSGRIRPTLGHLFFLLQECRLYGAADFLANILGKSPPQRPNDGPEARIELTPTERRQIENSDNEMSYRHVPIEQTSPNRDIPNINVHHIPSINVNLQENPFLINESQSDNFINGQPFNTDLIRFSSYHIPAISELLNSDVENIHSDSIQQMRPPLSALLSSSNLSSDQNSNLPILSILNNTSTTNTKSTLNPNLPDFDALQKTSSIIHMSVPRSLGSPLPSLLLNTLLQHYDYEKLEIATNQFNDYPYETLKGRNSNGRFLGSGAFGSVYIAFGILDRPIAVKRINLKDLNIVRADDFVSRQFTNEVEILYKYKHDNLLSLLGYSCDGLTYCLLYEYIPGGNLKDRLQEETNTLNWMERLHVAAGTANAVAYLHTAYSTPLIHRDIKSANILMDDDDRPKLCDFGIIRLSSSSTTGTGQILGTSAYMAPEAHRGDVSVKMDTYSFGVVLLELLTGLPPVDYNRNGNDIVTYVQDALTDETNLSSVIDVKAGSWQHDNIDYAIELYRISLKCLQEKRTIRP</sequence>
<evidence type="ECO:0000256" key="9">
    <source>
        <dbReference type="ARBA" id="ARBA00048679"/>
    </source>
</evidence>
<keyword evidence="5 10" id="KW-0547">Nucleotide-binding</keyword>
<feature type="domain" description="Protein kinase" evidence="11">
    <location>
        <begin position="338"/>
        <end position="603"/>
    </location>
</feature>
<evidence type="ECO:0000256" key="8">
    <source>
        <dbReference type="ARBA" id="ARBA00047899"/>
    </source>
</evidence>
<dbReference type="Proteomes" id="UP000051574">
    <property type="component" value="Unassembled WGS sequence"/>
</dbReference>
<dbReference type="Gene3D" id="3.30.200.20">
    <property type="entry name" value="Phosphorylase Kinase, domain 1"/>
    <property type="match status" value="1"/>
</dbReference>
<dbReference type="SMART" id="SM00220">
    <property type="entry name" value="S_TKc"/>
    <property type="match status" value="1"/>
</dbReference>
<dbReference type="PANTHER" id="PTHR47989">
    <property type="entry name" value="OS01G0750732 PROTEIN"/>
    <property type="match status" value="1"/>
</dbReference>
<keyword evidence="6 12" id="KW-0418">Kinase</keyword>
<accession>A0A0T6AY04</accession>
<keyword evidence="13" id="KW-1185">Reference proteome</keyword>
<dbReference type="OrthoDB" id="4062651at2759"/>
<reference evidence="12 13" key="1">
    <citation type="submission" date="2015-09" db="EMBL/GenBank/DDBJ databases">
        <title>Draft genome of the scarab beetle Oryctes borbonicus.</title>
        <authorList>
            <person name="Meyer J.M."/>
            <person name="Markov G.V."/>
            <person name="Baskaran P."/>
            <person name="Herrmann M."/>
            <person name="Sommer R.J."/>
            <person name="Roedelsperger C."/>
        </authorList>
    </citation>
    <scope>NUCLEOTIDE SEQUENCE [LARGE SCALE GENOMIC DNA]</scope>
    <source>
        <strain evidence="12">OB123</strain>
        <tissue evidence="12">Whole animal</tissue>
    </source>
</reference>
<evidence type="ECO:0000259" key="11">
    <source>
        <dbReference type="PROSITE" id="PS50011"/>
    </source>
</evidence>
<dbReference type="InterPro" id="IPR011029">
    <property type="entry name" value="DEATH-like_dom_sf"/>
</dbReference>
<keyword evidence="7 10" id="KW-0067">ATP-binding</keyword>
<evidence type="ECO:0000256" key="7">
    <source>
        <dbReference type="ARBA" id="ARBA00022840"/>
    </source>
</evidence>
<dbReference type="GO" id="GO:0005524">
    <property type="term" value="F:ATP binding"/>
    <property type="evidence" value="ECO:0007669"/>
    <property type="project" value="UniProtKB-UniRule"/>
</dbReference>
<evidence type="ECO:0000256" key="1">
    <source>
        <dbReference type="ARBA" id="ARBA00008718"/>
    </source>
</evidence>
<dbReference type="PROSITE" id="PS00108">
    <property type="entry name" value="PROTEIN_KINASE_ST"/>
    <property type="match status" value="1"/>
</dbReference>
<gene>
    <name evidence="12" type="ORF">AMK59_8165</name>
</gene>
<dbReference type="SUPFAM" id="SSF47986">
    <property type="entry name" value="DEATH domain"/>
    <property type="match status" value="1"/>
</dbReference>
<protein>
    <recommendedName>
        <fullName evidence="2">non-specific serine/threonine protein kinase</fullName>
        <ecNumber evidence="2">2.7.11.1</ecNumber>
    </recommendedName>
</protein>
<dbReference type="Gene3D" id="1.10.533.10">
    <property type="entry name" value="Death Domain, Fas"/>
    <property type="match status" value="1"/>
</dbReference>
<name>A0A0T6AY04_9SCAR</name>
<dbReference type="FunFam" id="1.10.510.10:FF:000754">
    <property type="entry name" value="Interleukin-1 receptor-associated kinase"/>
    <property type="match status" value="1"/>
</dbReference>
<keyword evidence="4" id="KW-0808">Transferase</keyword>
<comment type="catalytic activity">
    <reaction evidence="9">
        <text>L-seryl-[protein] + ATP = O-phospho-L-seryl-[protein] + ADP + H(+)</text>
        <dbReference type="Rhea" id="RHEA:17989"/>
        <dbReference type="Rhea" id="RHEA-COMP:9863"/>
        <dbReference type="Rhea" id="RHEA-COMP:11604"/>
        <dbReference type="ChEBI" id="CHEBI:15378"/>
        <dbReference type="ChEBI" id="CHEBI:29999"/>
        <dbReference type="ChEBI" id="CHEBI:30616"/>
        <dbReference type="ChEBI" id="CHEBI:83421"/>
        <dbReference type="ChEBI" id="CHEBI:456216"/>
        <dbReference type="EC" id="2.7.11.1"/>
    </reaction>
</comment>
<dbReference type="PROSITE" id="PS00107">
    <property type="entry name" value="PROTEIN_KINASE_ATP"/>
    <property type="match status" value="1"/>
</dbReference>
<evidence type="ECO:0000256" key="3">
    <source>
        <dbReference type="ARBA" id="ARBA00022527"/>
    </source>
</evidence>
<comment type="similarity">
    <text evidence="1">Belongs to the protein kinase superfamily. TKL Ser/Thr protein kinase family. Pelle subfamily.</text>
</comment>
<dbReference type="GO" id="GO:0004674">
    <property type="term" value="F:protein serine/threonine kinase activity"/>
    <property type="evidence" value="ECO:0007669"/>
    <property type="project" value="UniProtKB-KW"/>
</dbReference>
<dbReference type="EC" id="2.7.11.1" evidence="2"/>
<dbReference type="InterPro" id="IPR017441">
    <property type="entry name" value="Protein_kinase_ATP_BS"/>
</dbReference>
<dbReference type="Pfam" id="PF00069">
    <property type="entry name" value="Pkinase"/>
    <property type="match status" value="1"/>
</dbReference>
<dbReference type="InterPro" id="IPR000719">
    <property type="entry name" value="Prot_kinase_dom"/>
</dbReference>
<feature type="binding site" evidence="10">
    <location>
        <position position="366"/>
    </location>
    <ligand>
        <name>ATP</name>
        <dbReference type="ChEBI" id="CHEBI:30616"/>
    </ligand>
</feature>
<dbReference type="Pfam" id="PF14786">
    <property type="entry name" value="Death_2"/>
    <property type="match status" value="1"/>
</dbReference>
<evidence type="ECO:0000313" key="13">
    <source>
        <dbReference type="Proteomes" id="UP000051574"/>
    </source>
</evidence>
<evidence type="ECO:0000256" key="2">
    <source>
        <dbReference type="ARBA" id="ARBA00012513"/>
    </source>
</evidence>